<dbReference type="SUPFAM" id="SSF52058">
    <property type="entry name" value="L domain-like"/>
    <property type="match status" value="2"/>
</dbReference>
<dbReference type="SMART" id="SM00369">
    <property type="entry name" value="LRR_TYP"/>
    <property type="match status" value="8"/>
</dbReference>
<dbReference type="Pfam" id="PF13855">
    <property type="entry name" value="LRR_8"/>
    <property type="match status" value="3"/>
</dbReference>
<dbReference type="InterPro" id="IPR003591">
    <property type="entry name" value="Leu-rich_rpt_typical-subtyp"/>
</dbReference>
<keyword evidence="16 21" id="KW-0675">Receptor</keyword>
<keyword evidence="11" id="KW-0967">Endosome</keyword>
<feature type="signal peptide" evidence="23">
    <location>
        <begin position="1"/>
        <end position="24"/>
    </location>
</feature>
<dbReference type="GO" id="GO:0005769">
    <property type="term" value="C:early endosome"/>
    <property type="evidence" value="ECO:0007669"/>
    <property type="project" value="UniProtKB-SubCell"/>
</dbReference>
<keyword evidence="18 21" id="KW-0395">Inflammatory response</keyword>
<evidence type="ECO:0000256" key="21">
    <source>
        <dbReference type="PIRNR" id="PIRNR037595"/>
    </source>
</evidence>
<keyword evidence="8 22" id="KW-0812">Transmembrane</keyword>
<gene>
    <name evidence="26" type="primary">LOC108263518</name>
</gene>
<evidence type="ECO:0000259" key="24">
    <source>
        <dbReference type="PROSITE" id="PS50104"/>
    </source>
</evidence>
<evidence type="ECO:0000256" key="17">
    <source>
        <dbReference type="ARBA" id="ARBA00023180"/>
    </source>
</evidence>
<keyword evidence="5" id="KW-1003">Cell membrane</keyword>
<dbReference type="AlphaFoldDB" id="A0A2D0QN17"/>
<dbReference type="PROSITE" id="PS50104">
    <property type="entry name" value="TIR"/>
    <property type="match status" value="1"/>
</dbReference>
<evidence type="ECO:0000256" key="20">
    <source>
        <dbReference type="ARBA" id="ARBA00040109"/>
    </source>
</evidence>
<dbReference type="InterPro" id="IPR032675">
    <property type="entry name" value="LRR_dom_sf"/>
</dbReference>
<dbReference type="SUPFAM" id="SSF52200">
    <property type="entry name" value="Toll/Interleukin receptor TIR domain"/>
    <property type="match status" value="1"/>
</dbReference>
<evidence type="ECO:0000256" key="3">
    <source>
        <dbReference type="ARBA" id="ARBA00004466"/>
    </source>
</evidence>
<dbReference type="GO" id="GO:0045087">
    <property type="term" value="P:innate immune response"/>
    <property type="evidence" value="ECO:0007669"/>
    <property type="project" value="UniProtKB-UniRule"/>
</dbReference>
<name>A0A2D0QN17_ICTPU</name>
<keyword evidence="7" id="KW-0433">Leucine-rich repeat</keyword>
<accession>A0A2D0QN17</accession>
<evidence type="ECO:0000256" key="13">
    <source>
        <dbReference type="ARBA" id="ARBA00022859"/>
    </source>
</evidence>
<keyword evidence="13 21" id="KW-0391">Immunity</keyword>
<dbReference type="InterPro" id="IPR000157">
    <property type="entry name" value="TIR_dom"/>
</dbReference>
<keyword evidence="12" id="KW-0832">Ubl conjugation</keyword>
<dbReference type="GO" id="GO:0050829">
    <property type="term" value="P:defense response to Gram-negative bacterium"/>
    <property type="evidence" value="ECO:0007669"/>
    <property type="project" value="TreeGrafter"/>
</dbReference>
<reference evidence="25" key="1">
    <citation type="journal article" date="2016" name="Nat. Commun.">
        <title>The channel catfish genome sequence provides insights into the evolution of scale formation in teleosts.</title>
        <authorList>
            <person name="Liu Z."/>
            <person name="Liu S."/>
            <person name="Yao J."/>
            <person name="Bao L."/>
            <person name="Zhang J."/>
            <person name="Li Y."/>
            <person name="Jiang C."/>
            <person name="Sun L."/>
            <person name="Wang R."/>
            <person name="Zhang Y."/>
            <person name="Zhou T."/>
            <person name="Zeng Q."/>
            <person name="Fu Q."/>
            <person name="Gao S."/>
            <person name="Li N."/>
            <person name="Koren S."/>
            <person name="Jiang Y."/>
            <person name="Zimin A."/>
            <person name="Xu P."/>
            <person name="Phillippy A.M."/>
            <person name="Geng X."/>
            <person name="Song L."/>
            <person name="Sun F."/>
            <person name="Li C."/>
            <person name="Wang X."/>
            <person name="Chen A."/>
            <person name="Jin Y."/>
            <person name="Yuan Z."/>
            <person name="Yang Y."/>
            <person name="Tan S."/>
            <person name="Peatman E."/>
            <person name="Lu J."/>
            <person name="Qin Z."/>
            <person name="Dunham R."/>
            <person name="Li Z."/>
            <person name="Sonstegard T."/>
            <person name="Feng J."/>
            <person name="Danzmann R.G."/>
            <person name="Schroeder S."/>
            <person name="Scheffler B."/>
            <person name="Duke M.V."/>
            <person name="Ballard L."/>
            <person name="Kucuktas H."/>
            <person name="Kaltenboeck L."/>
            <person name="Liu H."/>
            <person name="Armbruster J."/>
            <person name="Xie Y."/>
            <person name="Kirby M.L."/>
            <person name="Tian Y."/>
            <person name="Flanagan M.E."/>
            <person name="Mu W."/>
            <person name="Waldbieser G.C."/>
        </authorList>
    </citation>
    <scope>NUCLEOTIDE SEQUENCE [LARGE SCALE GENOMIC DNA]</scope>
    <source>
        <strain evidence="25">SDA103</strain>
    </source>
</reference>
<dbReference type="PANTHER" id="PTHR24365:SF521">
    <property type="entry name" value="TOLL-LIKE RECEPTOR 4"/>
    <property type="match status" value="1"/>
</dbReference>
<dbReference type="KEGG" id="ipu:108263518"/>
<protein>
    <recommendedName>
        <fullName evidence="20">Toll-like receptor 4</fullName>
    </recommendedName>
</protein>
<dbReference type="Proteomes" id="UP000221080">
    <property type="component" value="Chromosome 3"/>
</dbReference>
<dbReference type="Gene3D" id="3.80.10.10">
    <property type="entry name" value="Ribonuclease Inhibitor"/>
    <property type="match status" value="1"/>
</dbReference>
<dbReference type="GO" id="GO:0001726">
    <property type="term" value="C:ruffle"/>
    <property type="evidence" value="ECO:0007669"/>
    <property type="project" value="UniProtKB-SubCell"/>
</dbReference>
<evidence type="ECO:0000313" key="26">
    <source>
        <dbReference type="RefSeq" id="XP_017319888.2"/>
    </source>
</evidence>
<dbReference type="Gene3D" id="3.40.50.10140">
    <property type="entry name" value="Toll/interleukin-1 receptor homology (TIR) domain"/>
    <property type="match status" value="1"/>
</dbReference>
<evidence type="ECO:0000313" key="25">
    <source>
        <dbReference type="Proteomes" id="UP000221080"/>
    </source>
</evidence>
<comment type="subcellular location">
    <subcellularLocation>
        <location evidence="1">Cell membrane</location>
        <topology evidence="1">Single-pass type I membrane protein</topology>
    </subcellularLocation>
    <subcellularLocation>
        <location evidence="3">Cell projection</location>
        <location evidence="3">Ruffle</location>
    </subcellularLocation>
    <subcellularLocation>
        <location evidence="2">Early endosome</location>
    </subcellularLocation>
</comment>
<evidence type="ECO:0000256" key="7">
    <source>
        <dbReference type="ARBA" id="ARBA00022614"/>
    </source>
</evidence>
<dbReference type="InterPro" id="IPR017241">
    <property type="entry name" value="Toll-like_receptor"/>
</dbReference>
<evidence type="ECO:0000256" key="12">
    <source>
        <dbReference type="ARBA" id="ARBA00022843"/>
    </source>
</evidence>
<dbReference type="InterPro" id="IPR035897">
    <property type="entry name" value="Toll_tir_struct_dom_sf"/>
</dbReference>
<comment type="similarity">
    <text evidence="4 21">Belongs to the Toll-like receptor family.</text>
</comment>
<feature type="transmembrane region" description="Helical" evidence="22">
    <location>
        <begin position="631"/>
        <end position="651"/>
    </location>
</feature>
<dbReference type="GO" id="GO:0046696">
    <property type="term" value="C:lipopolysaccharide receptor complex"/>
    <property type="evidence" value="ECO:0007669"/>
    <property type="project" value="TreeGrafter"/>
</dbReference>
<feature type="domain" description="TIR" evidence="24">
    <location>
        <begin position="675"/>
        <end position="818"/>
    </location>
</feature>
<evidence type="ECO:0000256" key="9">
    <source>
        <dbReference type="ARBA" id="ARBA00022729"/>
    </source>
</evidence>
<proteinExistence type="inferred from homology"/>
<dbReference type="GO" id="GO:0034142">
    <property type="term" value="P:toll-like receptor 4 signaling pathway"/>
    <property type="evidence" value="ECO:0007669"/>
    <property type="project" value="TreeGrafter"/>
</dbReference>
<keyword evidence="19" id="KW-0966">Cell projection</keyword>
<dbReference type="PIRSF" id="PIRSF037595">
    <property type="entry name" value="Toll-like_receptor"/>
    <property type="match status" value="1"/>
</dbReference>
<dbReference type="GO" id="GO:0005886">
    <property type="term" value="C:plasma membrane"/>
    <property type="evidence" value="ECO:0007669"/>
    <property type="project" value="UniProtKB-SubCell"/>
</dbReference>
<dbReference type="GO" id="GO:0001530">
    <property type="term" value="F:lipopolysaccharide binding"/>
    <property type="evidence" value="ECO:0007669"/>
    <property type="project" value="TreeGrafter"/>
</dbReference>
<keyword evidence="17" id="KW-0325">Glycoprotein</keyword>
<sequence>MTVFCIDGGLFHLMVFILIQNGNAEECTKVMNNRHYSCEGRNLTYIPTSIPSTVETLDFSFNLLPSLQKHLFPPLYDLQFLDLTRCQIQYIADDAFHNVKNVTTLILTGNPISYTAPDSLNSLHKLQRLVLVDIGLLSLNVQFNNLTKLQELKAGTNKIQTIALPLFMINFKDFCILDLHANNISSLKVNHTAVLREMRGNITLILSSNPILHIEPGVFKDIYLKELNIHSAFVSFDAMRYGLKALSGLNVGKLAIGNYIEHRAIKISDADYLDGLCLINFKEIYFLQRECSDSENNVFHCMANATKITLKQGCIGAVQHVSFHQLKELHIHRTQFPLILELSHLHFLEKLVVVTYKYTVFRGLSDLPKLQHVDLSENQLNLFDCCSKYFTGMPNIHTLNLSFNAIIYLSKNPFSGLDSMRILDIQSTKLSALTAQFKFFKSLKYLQYLDISYSHSTFLRTMTFKYLSSLKVLKIAGNRFQGDALSHIFQNVTTLEVLEMSNCGIQNIDWRAFQSLSRLRDLFLSQNKLVVLDFVTHPNLRSLTLLDVGTNSIYSIPHHILQNLPTNLSDFDLSFNPIECSCSQIDFIIWIVNHQPLLQQSVNISCKILSQNSNIRVLDFDIEGCVHVRRLTFVLCICAVTFLFFVSVLTYKFQFYLQYGYILLRGYRASRQQECSYDAFVIYSNKDESWVMDELVENLENGSPPIQLCLHVRDFEAGKAITSNIIDEGIMGSRKIIVVVSKHFIESSWCRFEFEVAQSWLVMQGNANIIIIILEDVEEEKSKKVFGLHKHLKNNTYLKWSGNPINNMRFWIRLRKAVITRN</sequence>
<dbReference type="GO" id="GO:0006954">
    <property type="term" value="P:inflammatory response"/>
    <property type="evidence" value="ECO:0007669"/>
    <property type="project" value="UniProtKB-UniRule"/>
</dbReference>
<evidence type="ECO:0000256" key="16">
    <source>
        <dbReference type="ARBA" id="ARBA00023170"/>
    </source>
</evidence>
<dbReference type="GO" id="GO:0002755">
    <property type="term" value="P:MyD88-dependent toll-like receptor signaling pathway"/>
    <property type="evidence" value="ECO:0007669"/>
    <property type="project" value="TreeGrafter"/>
</dbReference>
<evidence type="ECO:0000256" key="8">
    <source>
        <dbReference type="ARBA" id="ARBA00022692"/>
    </source>
</evidence>
<dbReference type="PANTHER" id="PTHR24365">
    <property type="entry name" value="TOLL-LIKE RECEPTOR"/>
    <property type="match status" value="1"/>
</dbReference>
<keyword evidence="6 21" id="KW-0399">Innate immunity</keyword>
<reference evidence="26" key="2">
    <citation type="submission" date="2025-08" db="UniProtKB">
        <authorList>
            <consortium name="RefSeq"/>
        </authorList>
    </citation>
    <scope>IDENTIFICATION</scope>
    <source>
        <tissue evidence="26">Blood</tissue>
    </source>
</reference>
<evidence type="ECO:0000256" key="22">
    <source>
        <dbReference type="SAM" id="Phobius"/>
    </source>
</evidence>
<dbReference type="InterPro" id="IPR001611">
    <property type="entry name" value="Leu-rich_rpt"/>
</dbReference>
<dbReference type="RefSeq" id="XP_017319888.2">
    <property type="nucleotide sequence ID" value="XM_017464399.3"/>
</dbReference>
<keyword evidence="9 23" id="KW-0732">Signal</keyword>
<dbReference type="GO" id="GO:0001875">
    <property type="term" value="F:lipopolysaccharide immune receptor activity"/>
    <property type="evidence" value="ECO:0007669"/>
    <property type="project" value="TreeGrafter"/>
</dbReference>
<keyword evidence="10" id="KW-0677">Repeat</keyword>
<evidence type="ECO:0000256" key="11">
    <source>
        <dbReference type="ARBA" id="ARBA00022753"/>
    </source>
</evidence>
<keyword evidence="15 22" id="KW-0472">Membrane</keyword>
<evidence type="ECO:0000256" key="10">
    <source>
        <dbReference type="ARBA" id="ARBA00022737"/>
    </source>
</evidence>
<organism evidence="25 26">
    <name type="scientific">Ictalurus punctatus</name>
    <name type="common">Channel catfish</name>
    <name type="synonym">Silurus punctatus</name>
    <dbReference type="NCBI Taxonomy" id="7998"/>
    <lineage>
        <taxon>Eukaryota</taxon>
        <taxon>Metazoa</taxon>
        <taxon>Chordata</taxon>
        <taxon>Craniata</taxon>
        <taxon>Vertebrata</taxon>
        <taxon>Euteleostomi</taxon>
        <taxon>Actinopterygii</taxon>
        <taxon>Neopterygii</taxon>
        <taxon>Teleostei</taxon>
        <taxon>Ostariophysi</taxon>
        <taxon>Siluriformes</taxon>
        <taxon>Ictaluridae</taxon>
        <taxon>Ictalurus</taxon>
    </lineage>
</organism>
<evidence type="ECO:0000256" key="6">
    <source>
        <dbReference type="ARBA" id="ARBA00022588"/>
    </source>
</evidence>
<dbReference type="Pfam" id="PF01582">
    <property type="entry name" value="TIR"/>
    <property type="match status" value="1"/>
</dbReference>
<evidence type="ECO:0000256" key="1">
    <source>
        <dbReference type="ARBA" id="ARBA00004251"/>
    </source>
</evidence>
<keyword evidence="14 22" id="KW-1133">Transmembrane helix</keyword>
<keyword evidence="25" id="KW-1185">Reference proteome</keyword>
<evidence type="ECO:0000256" key="5">
    <source>
        <dbReference type="ARBA" id="ARBA00022475"/>
    </source>
</evidence>
<evidence type="ECO:0000256" key="23">
    <source>
        <dbReference type="SAM" id="SignalP"/>
    </source>
</evidence>
<dbReference type="GO" id="GO:0004888">
    <property type="term" value="F:transmembrane signaling receptor activity"/>
    <property type="evidence" value="ECO:0007669"/>
    <property type="project" value="InterPro"/>
</dbReference>
<dbReference type="OrthoDB" id="1421090at2759"/>
<dbReference type="GO" id="GO:0032497">
    <property type="term" value="P:detection of lipopolysaccharide"/>
    <property type="evidence" value="ECO:0007669"/>
    <property type="project" value="TreeGrafter"/>
</dbReference>
<evidence type="ECO:0000256" key="15">
    <source>
        <dbReference type="ARBA" id="ARBA00023136"/>
    </source>
</evidence>
<feature type="chain" id="PRO_5037755011" description="Toll-like receptor 4" evidence="23">
    <location>
        <begin position="25"/>
        <end position="822"/>
    </location>
</feature>
<evidence type="ECO:0000256" key="18">
    <source>
        <dbReference type="ARBA" id="ARBA00023198"/>
    </source>
</evidence>
<dbReference type="FunFam" id="3.40.50.10140:FF:000006">
    <property type="entry name" value="Toll-like receptor 4"/>
    <property type="match status" value="1"/>
</dbReference>
<dbReference type="GeneID" id="108263518"/>
<dbReference type="SMART" id="SM00255">
    <property type="entry name" value="TIR"/>
    <property type="match status" value="1"/>
</dbReference>
<evidence type="ECO:0000256" key="19">
    <source>
        <dbReference type="ARBA" id="ARBA00023273"/>
    </source>
</evidence>
<evidence type="ECO:0000256" key="2">
    <source>
        <dbReference type="ARBA" id="ARBA00004412"/>
    </source>
</evidence>
<dbReference type="STRING" id="7998.ENSIPUP00000007750"/>
<evidence type="ECO:0000256" key="4">
    <source>
        <dbReference type="ARBA" id="ARBA00009634"/>
    </source>
</evidence>
<evidence type="ECO:0000256" key="14">
    <source>
        <dbReference type="ARBA" id="ARBA00022989"/>
    </source>
</evidence>